<dbReference type="PANTHER" id="PTHR34136:SF1">
    <property type="entry name" value="UDP-N-ACETYL-D-MANNOSAMINURONIC ACID TRANSFERASE"/>
    <property type="match status" value="1"/>
</dbReference>
<gene>
    <name evidence="3" type="primary">tagA_2</name>
    <name evidence="3" type="ORF">Pla144_48760</name>
</gene>
<dbReference type="EMBL" id="SJPS01000013">
    <property type="protein sequence ID" value="TWU20823.1"/>
    <property type="molecule type" value="Genomic_DNA"/>
</dbReference>
<reference evidence="3 4" key="1">
    <citation type="submission" date="2019-02" db="EMBL/GenBank/DDBJ databases">
        <title>Deep-cultivation of Planctomycetes and their phenomic and genomic characterization uncovers novel biology.</title>
        <authorList>
            <person name="Wiegand S."/>
            <person name="Jogler M."/>
            <person name="Boedeker C."/>
            <person name="Pinto D."/>
            <person name="Vollmers J."/>
            <person name="Rivas-Marin E."/>
            <person name="Kohn T."/>
            <person name="Peeters S.H."/>
            <person name="Heuer A."/>
            <person name="Rast P."/>
            <person name="Oberbeckmann S."/>
            <person name="Bunk B."/>
            <person name="Jeske O."/>
            <person name="Meyerdierks A."/>
            <person name="Storesund J.E."/>
            <person name="Kallscheuer N."/>
            <person name="Luecker S."/>
            <person name="Lage O.M."/>
            <person name="Pohl T."/>
            <person name="Merkel B.J."/>
            <person name="Hornburger P."/>
            <person name="Mueller R.-W."/>
            <person name="Bruemmer F."/>
            <person name="Labrenz M."/>
            <person name="Spormann A.M."/>
            <person name="Op Den Camp H."/>
            <person name="Overmann J."/>
            <person name="Amann R."/>
            <person name="Jetten M.S.M."/>
            <person name="Mascher T."/>
            <person name="Medema M.H."/>
            <person name="Devos D.P."/>
            <person name="Kaster A.-K."/>
            <person name="Ovreas L."/>
            <person name="Rohde M."/>
            <person name="Galperin M.Y."/>
            <person name="Jogler C."/>
        </authorList>
    </citation>
    <scope>NUCLEOTIDE SEQUENCE [LARGE SCALE GENOMIC DNA]</scope>
    <source>
        <strain evidence="3 4">Pla144</strain>
    </source>
</reference>
<organism evidence="3 4">
    <name type="scientific">Bythopirellula polymerisocia</name>
    <dbReference type="NCBI Taxonomy" id="2528003"/>
    <lineage>
        <taxon>Bacteria</taxon>
        <taxon>Pseudomonadati</taxon>
        <taxon>Planctomycetota</taxon>
        <taxon>Planctomycetia</taxon>
        <taxon>Pirellulales</taxon>
        <taxon>Lacipirellulaceae</taxon>
        <taxon>Bythopirellula</taxon>
    </lineage>
</organism>
<dbReference type="GO" id="GO:0047244">
    <property type="term" value="F:N-acetylglucosaminyldiphosphoundecaprenol N-acetyl-beta-D-mannosaminyltransferase activity"/>
    <property type="evidence" value="ECO:0007669"/>
    <property type="project" value="UniProtKB-EC"/>
</dbReference>
<dbReference type="EC" id="2.4.1.187" evidence="3"/>
<dbReference type="PANTHER" id="PTHR34136">
    <property type="match status" value="1"/>
</dbReference>
<accession>A0A5C6C835</accession>
<evidence type="ECO:0000256" key="2">
    <source>
        <dbReference type="ARBA" id="ARBA00022679"/>
    </source>
</evidence>
<evidence type="ECO:0000313" key="4">
    <source>
        <dbReference type="Proteomes" id="UP000318437"/>
    </source>
</evidence>
<dbReference type="AlphaFoldDB" id="A0A5C6C835"/>
<keyword evidence="1 3" id="KW-0328">Glycosyltransferase</keyword>
<comment type="caution">
    <text evidence="3">The sequence shown here is derived from an EMBL/GenBank/DDBJ whole genome shotgun (WGS) entry which is preliminary data.</text>
</comment>
<dbReference type="CDD" id="cd06533">
    <property type="entry name" value="Glyco_transf_WecG_TagA"/>
    <property type="match status" value="1"/>
</dbReference>
<keyword evidence="2 3" id="KW-0808">Transferase</keyword>
<dbReference type="NCBIfam" id="TIGR00696">
    <property type="entry name" value="wecG_tagA_cpsF"/>
    <property type="match status" value="1"/>
</dbReference>
<dbReference type="Pfam" id="PF03808">
    <property type="entry name" value="Glyco_tran_WecG"/>
    <property type="match status" value="1"/>
</dbReference>
<dbReference type="OrthoDB" id="9771846at2"/>
<sequence length="282" mass="31307">MNDRRINVLGVGISVLTLDTAIDAINEAIAAGRQGYVTVTGVHGISECQRDPELKRIHNASLLSTPDGMPLTWLGRLQGLGPAEMDRVYGPDLMLRIFAAGQKTADHPKGLKHYLMGGGEGVAEILRGKLLTRFPNAEIVGIQTPPFRPLTTEEEFEFVAELNRLRPDCLWVGLSTPKQERFMADLLSRYGAESTGPLKLPAPLVMFGVGAAFDFHAGLVPQAPRWIQRAGMEWGYRLAKEPRRLWRRYLTNNPLFLARIAMQLSGLKKYELHELPASKVQS</sequence>
<dbReference type="InterPro" id="IPR004629">
    <property type="entry name" value="WecG_TagA_CpsF"/>
</dbReference>
<proteinExistence type="predicted"/>
<evidence type="ECO:0000313" key="3">
    <source>
        <dbReference type="EMBL" id="TWU20823.1"/>
    </source>
</evidence>
<dbReference type="Proteomes" id="UP000318437">
    <property type="component" value="Unassembled WGS sequence"/>
</dbReference>
<name>A0A5C6C835_9BACT</name>
<dbReference type="RefSeq" id="WP_146453085.1">
    <property type="nucleotide sequence ID" value="NZ_SJPS01000013.1"/>
</dbReference>
<protein>
    <submittedName>
        <fullName evidence="3">Putative N-acetylmannosaminyltransferase</fullName>
        <ecNumber evidence="3">2.4.1.187</ecNumber>
    </submittedName>
</protein>
<keyword evidence="4" id="KW-1185">Reference proteome</keyword>
<evidence type="ECO:0000256" key="1">
    <source>
        <dbReference type="ARBA" id="ARBA00022676"/>
    </source>
</evidence>